<keyword evidence="3" id="KW-1185">Reference proteome</keyword>
<accession>A0A852V2L5</accession>
<feature type="domain" description="GP-PDE" evidence="1">
    <location>
        <begin position="91"/>
        <end position="230"/>
    </location>
</feature>
<dbReference type="InterPro" id="IPR030395">
    <property type="entry name" value="GP_PDE_dom"/>
</dbReference>
<name>A0A852V2L5_9ACTN</name>
<dbReference type="EMBL" id="JACCCO010000002">
    <property type="protein sequence ID" value="NYF42370.1"/>
    <property type="molecule type" value="Genomic_DNA"/>
</dbReference>
<evidence type="ECO:0000313" key="3">
    <source>
        <dbReference type="Proteomes" id="UP000576393"/>
    </source>
</evidence>
<organism evidence="2 3">
    <name type="scientific">Streptosporangium sandarakinum</name>
    <dbReference type="NCBI Taxonomy" id="1260955"/>
    <lineage>
        <taxon>Bacteria</taxon>
        <taxon>Bacillati</taxon>
        <taxon>Actinomycetota</taxon>
        <taxon>Actinomycetes</taxon>
        <taxon>Streptosporangiales</taxon>
        <taxon>Streptosporangiaceae</taxon>
        <taxon>Streptosporangium</taxon>
    </lineage>
</organism>
<evidence type="ECO:0000313" key="2">
    <source>
        <dbReference type="EMBL" id="NYF42370.1"/>
    </source>
</evidence>
<dbReference type="Pfam" id="PF03009">
    <property type="entry name" value="GDPD"/>
    <property type="match status" value="1"/>
</dbReference>
<proteinExistence type="predicted"/>
<protein>
    <submittedName>
        <fullName evidence="2">Glycerophosphoryl diester phosphodiesterase</fullName>
    </submittedName>
</protein>
<dbReference type="Gene3D" id="3.20.20.190">
    <property type="entry name" value="Phosphatidylinositol (PI) phosphodiesterase"/>
    <property type="match status" value="1"/>
</dbReference>
<comment type="caution">
    <text evidence="2">The sequence shown here is derived from an EMBL/GenBank/DDBJ whole genome shotgun (WGS) entry which is preliminary data.</text>
</comment>
<dbReference type="Proteomes" id="UP000576393">
    <property type="component" value="Unassembled WGS sequence"/>
</dbReference>
<dbReference type="SUPFAM" id="SSF51695">
    <property type="entry name" value="PLC-like phosphodiesterases"/>
    <property type="match status" value="1"/>
</dbReference>
<dbReference type="InterPro" id="IPR017946">
    <property type="entry name" value="PLC-like_Pdiesterase_TIM-brl"/>
</dbReference>
<gene>
    <name evidence="2" type="ORF">HDA43_004571</name>
</gene>
<evidence type="ECO:0000259" key="1">
    <source>
        <dbReference type="Pfam" id="PF03009"/>
    </source>
</evidence>
<dbReference type="AlphaFoldDB" id="A0A852V2L5"/>
<sequence length="292" mass="31992">MRSPYSRTFPTGDAPLRLSSVRGVFAALVVGTTATLLPAAPAAPAAAAALPACPLIFGHGGYPSGANGSDTWNRDQVRQPNHPTGIQQQKNWGAAGVEADLQLTRDGTKAVMWHNDSTWGLTGVKKPVNQIWWAAGDDKLQGRRINRGVYVGETVYTFREWLSAMRSRNMIALVEIKPAAKQSLFNGDAAIKSRAWSEILGPIKENYGAQEIMVYSHDSAIWAELQSRVNAQGLSNVLRNRPVWTDSVEWEEPPPAWTGNTAKWQSVLDQGPKRVATTFTDAYHKWLKGKCA</sequence>
<dbReference type="GO" id="GO:0006629">
    <property type="term" value="P:lipid metabolic process"/>
    <property type="evidence" value="ECO:0007669"/>
    <property type="project" value="InterPro"/>
</dbReference>
<reference evidence="2 3" key="1">
    <citation type="submission" date="2020-07" db="EMBL/GenBank/DDBJ databases">
        <title>Sequencing the genomes of 1000 actinobacteria strains.</title>
        <authorList>
            <person name="Klenk H.-P."/>
        </authorList>
    </citation>
    <scope>NUCLEOTIDE SEQUENCE [LARGE SCALE GENOMIC DNA]</scope>
    <source>
        <strain evidence="2 3">DSM 45763</strain>
    </source>
</reference>
<dbReference type="GO" id="GO:0008081">
    <property type="term" value="F:phosphoric diester hydrolase activity"/>
    <property type="evidence" value="ECO:0007669"/>
    <property type="project" value="InterPro"/>
</dbReference>